<evidence type="ECO:0000256" key="10">
    <source>
        <dbReference type="PIRSR" id="PIRSR000615-2"/>
    </source>
</evidence>
<dbReference type="PANTHER" id="PTHR24416:SF600">
    <property type="entry name" value="PDGF- AND VEGF-RECEPTOR RELATED, ISOFORM J"/>
    <property type="match status" value="1"/>
</dbReference>
<dbReference type="SUPFAM" id="SSF56112">
    <property type="entry name" value="Protein kinase-like (PK-like)"/>
    <property type="match status" value="2"/>
</dbReference>
<dbReference type="Pfam" id="PF07714">
    <property type="entry name" value="PK_Tyr_Ser-Thr"/>
    <property type="match status" value="2"/>
</dbReference>
<dbReference type="GO" id="GO:0046872">
    <property type="term" value="F:metal ion binding"/>
    <property type="evidence" value="ECO:0007669"/>
    <property type="project" value="UniProtKB-KW"/>
</dbReference>
<feature type="domain" description="Ig-like" evidence="13">
    <location>
        <begin position="623"/>
        <end position="693"/>
    </location>
</feature>
<comment type="subcellular location">
    <subcellularLocation>
        <location evidence="1">Membrane</location>
        <topology evidence="1">Single-pass membrane protein</topology>
    </subcellularLocation>
</comment>
<dbReference type="GO" id="GO:0007169">
    <property type="term" value="P:cell surface receptor protein tyrosine kinase signaling pathway"/>
    <property type="evidence" value="ECO:0007669"/>
    <property type="project" value="TreeGrafter"/>
</dbReference>
<dbReference type="PROSITE" id="PS00109">
    <property type="entry name" value="PROTEIN_KINASE_TYR"/>
    <property type="match status" value="1"/>
</dbReference>
<feature type="active site" description="Proton acceptor" evidence="9">
    <location>
        <position position="950"/>
    </location>
</feature>
<evidence type="ECO:0000256" key="6">
    <source>
        <dbReference type="ARBA" id="ARBA00023170"/>
    </source>
</evidence>
<dbReference type="InterPro" id="IPR008266">
    <property type="entry name" value="Tyr_kinase_AS"/>
</dbReference>
<dbReference type="InterPro" id="IPR003598">
    <property type="entry name" value="Ig_sub2"/>
</dbReference>
<sequence>MYKDIVYLLAVCSLWKLSSNEESIEPINQRPVIRHKGLVVNAQNIRRSYGSSIQLSCAAEYDIQWVLPNNSPQRGKKACSYGNGVTDYASYIPPDKYRLGIKKRFGKDNRYRTDLILDRLEPEDTGFYKCVRSTHWPNSAKNDENAIFESEAGLQEGESYVYVFVSGSDSLFGRNLLMKVEKFLRDIAPVVVKITPDNDTLESQSFKGNTIVINCSTEVQHGDCNWTLPTSSDNDQARISSTYEMLGHHYTRILKIVSLNEDDAGIYYCYCTNSMHSVTNHDHINLRVRTTEAHVSILDSSNAVLVGSTPYLELFVNYEYFIPSHRPANKMRVSWTQDQTTTENGRILRVLSSNDVNVIKRAGVRPPFLINSTIAYISPVDKSSSGKYTANISVYDDFATKSFDVFASFGPEIKLFLNESGDILLKGQIDVDNTNLEEHRRYTVYCIGEGYPIPNITLEFSPCVSNDEKNCRDINYAEHFNRNLLSPKSLLYVVNDFTYSEEHPGIDISRVGARINESIFYTGSPLSLSCSVQKYFVTLNLEWVFKPIHTDAVMEISRFPKLNFSFDNILEQSVLSNKLILNVPKLELAHSGIYICIWKYKNRNNILEKSHSMAVNVTPSKMPFFGPLSTEEHLLANYSSEQNIFCDAFGEPTPNISWYKDDVQLDFESKHGVFLSTDNKTLTIGRTVEIDAGKRQLADLYRGLMSSSDYKPKIDPAKPINYQIENLPYDFRYEIPIQYLKLGKILGEGQFGKFYLDNSQLDFGFLYCSTSENGMDVEHQNALISELKMMIYIESHVNVLSLVGAVTKRMAHGQLYVLVEYCKLGSLGEFLKNHRATFVDELVAAAATDLKEDPTQRYLDITSLVNQNESAGEKDRLIEDEGYLAPAQVFGTTKSDRTKYQGEIDEQWSLELSQNKLSKTFICTSDLLSYSYQIANGMEYLASKNLLHRDLAARNLLLTDNHVVKICDFGLARHDENYQIKKLDVPLPVRWMALESILDQEYTKIPPFFNNLNEALFRAPSPFACEKAFILARYADRHYKKSLPTEKLTFSLSFRARWSFGIVLWEIFALGELPYSGQEINRSFIQWLKAGNRLERPRNSPKEIDVMIATFNDPRYKDNFFKKAGTVSDIVETLKTLVSNLNDQSQIIISMPAKKQKK</sequence>
<feature type="domain" description="Ig-like" evidence="13">
    <location>
        <begin position="504"/>
        <end position="614"/>
    </location>
</feature>
<dbReference type="Gene3D" id="2.60.40.10">
    <property type="entry name" value="Immunoglobulins"/>
    <property type="match status" value="3"/>
</dbReference>
<dbReference type="InterPro" id="IPR036179">
    <property type="entry name" value="Ig-like_dom_sf"/>
</dbReference>
<keyword evidence="5" id="KW-1015">Disulfide bond</keyword>
<dbReference type="PROSITE" id="PS50835">
    <property type="entry name" value="IG_LIKE"/>
    <property type="match status" value="3"/>
</dbReference>
<keyword evidence="6" id="KW-0675">Receptor</keyword>
<dbReference type="Proteomes" id="UP000887565">
    <property type="component" value="Unplaced"/>
</dbReference>
<keyword evidence="8" id="KW-0393">Immunoglobulin domain</keyword>
<reference evidence="15" key="1">
    <citation type="submission" date="2022-11" db="UniProtKB">
        <authorList>
            <consortium name="WormBaseParasite"/>
        </authorList>
    </citation>
    <scope>IDENTIFICATION</scope>
</reference>
<dbReference type="SUPFAM" id="SSF48726">
    <property type="entry name" value="Immunoglobulin"/>
    <property type="match status" value="4"/>
</dbReference>
<evidence type="ECO:0000313" key="15">
    <source>
        <dbReference type="WBParaSite" id="nRc.2.0.1.t07203-RA"/>
    </source>
</evidence>
<dbReference type="InterPro" id="IPR007110">
    <property type="entry name" value="Ig-like_dom"/>
</dbReference>
<keyword evidence="11" id="KW-0460">Magnesium</keyword>
<evidence type="ECO:0000256" key="1">
    <source>
        <dbReference type="ARBA" id="ARBA00004167"/>
    </source>
</evidence>
<dbReference type="InterPro" id="IPR050122">
    <property type="entry name" value="RTK"/>
</dbReference>
<feature type="binding site" evidence="11">
    <location>
        <position position="955"/>
    </location>
    <ligand>
        <name>Mg(2+)</name>
        <dbReference type="ChEBI" id="CHEBI:18420"/>
    </ligand>
</feature>
<dbReference type="SMART" id="SM00219">
    <property type="entry name" value="TyrKc"/>
    <property type="match status" value="1"/>
</dbReference>
<feature type="domain" description="Protein kinase" evidence="12">
    <location>
        <begin position="740"/>
        <end position="1158"/>
    </location>
</feature>
<dbReference type="PIRSF" id="PIRSF000615">
    <property type="entry name" value="TyrPK_CSF1-R"/>
    <property type="match status" value="1"/>
</dbReference>
<evidence type="ECO:0000259" key="12">
    <source>
        <dbReference type="PROSITE" id="PS50011"/>
    </source>
</evidence>
<dbReference type="GO" id="GO:0004714">
    <property type="term" value="F:transmembrane receptor protein tyrosine kinase activity"/>
    <property type="evidence" value="ECO:0007669"/>
    <property type="project" value="TreeGrafter"/>
</dbReference>
<dbReference type="InterPro" id="IPR001245">
    <property type="entry name" value="Ser-Thr/Tyr_kinase_cat_dom"/>
</dbReference>
<dbReference type="InterPro" id="IPR013098">
    <property type="entry name" value="Ig_I-set"/>
</dbReference>
<dbReference type="SMART" id="SM00408">
    <property type="entry name" value="IGc2"/>
    <property type="match status" value="3"/>
</dbReference>
<evidence type="ECO:0000259" key="13">
    <source>
        <dbReference type="PROSITE" id="PS50835"/>
    </source>
</evidence>
<protein>
    <submittedName>
        <fullName evidence="15">Receptor protein-tyrosine kinase</fullName>
    </submittedName>
</protein>
<dbReference type="SMART" id="SM00409">
    <property type="entry name" value="IG"/>
    <property type="match status" value="3"/>
</dbReference>
<dbReference type="InterPro" id="IPR011009">
    <property type="entry name" value="Kinase-like_dom_sf"/>
</dbReference>
<dbReference type="InterPro" id="IPR013783">
    <property type="entry name" value="Ig-like_fold"/>
</dbReference>
<dbReference type="Pfam" id="PF07679">
    <property type="entry name" value="I-set"/>
    <property type="match status" value="1"/>
</dbReference>
<evidence type="ECO:0000256" key="4">
    <source>
        <dbReference type="ARBA" id="ARBA00023136"/>
    </source>
</evidence>
<evidence type="ECO:0000256" key="5">
    <source>
        <dbReference type="ARBA" id="ARBA00023157"/>
    </source>
</evidence>
<dbReference type="Gene3D" id="1.10.510.10">
    <property type="entry name" value="Transferase(Phosphotransferase) domain 1"/>
    <property type="match status" value="1"/>
</dbReference>
<evidence type="ECO:0000313" key="14">
    <source>
        <dbReference type="Proteomes" id="UP000887565"/>
    </source>
</evidence>
<evidence type="ECO:0000256" key="7">
    <source>
        <dbReference type="ARBA" id="ARBA00023180"/>
    </source>
</evidence>
<dbReference type="AlphaFoldDB" id="A0A915I050"/>
<keyword evidence="11" id="KW-0479">Metal-binding</keyword>
<evidence type="ECO:0000256" key="9">
    <source>
        <dbReference type="PIRSR" id="PIRSR000615-1"/>
    </source>
</evidence>
<dbReference type="Gene3D" id="3.30.200.20">
    <property type="entry name" value="Phosphorylase Kinase, domain 1"/>
    <property type="match status" value="1"/>
</dbReference>
<dbReference type="WBParaSite" id="nRc.2.0.1.t07203-RA">
    <property type="protein sequence ID" value="nRc.2.0.1.t07203-RA"/>
    <property type="gene ID" value="nRc.2.0.1.g07203"/>
</dbReference>
<evidence type="ECO:0000256" key="2">
    <source>
        <dbReference type="ARBA" id="ARBA00022692"/>
    </source>
</evidence>
<dbReference type="PANTHER" id="PTHR24416">
    <property type="entry name" value="TYROSINE-PROTEIN KINASE RECEPTOR"/>
    <property type="match status" value="1"/>
</dbReference>
<dbReference type="GO" id="GO:0005524">
    <property type="term" value="F:ATP binding"/>
    <property type="evidence" value="ECO:0007669"/>
    <property type="project" value="UniProtKB-KW"/>
</dbReference>
<keyword evidence="4" id="KW-0472">Membrane</keyword>
<organism evidence="14 15">
    <name type="scientific">Romanomermis culicivorax</name>
    <name type="common">Nematode worm</name>
    <dbReference type="NCBI Taxonomy" id="13658"/>
    <lineage>
        <taxon>Eukaryota</taxon>
        <taxon>Metazoa</taxon>
        <taxon>Ecdysozoa</taxon>
        <taxon>Nematoda</taxon>
        <taxon>Enoplea</taxon>
        <taxon>Dorylaimia</taxon>
        <taxon>Mermithida</taxon>
        <taxon>Mermithoidea</taxon>
        <taxon>Mermithidae</taxon>
        <taxon>Romanomermis</taxon>
    </lineage>
</organism>
<feature type="domain" description="Ig-like" evidence="13">
    <location>
        <begin position="189"/>
        <end position="285"/>
    </location>
</feature>
<dbReference type="CDD" id="cd00096">
    <property type="entry name" value="Ig"/>
    <property type="match status" value="1"/>
</dbReference>
<keyword evidence="10" id="KW-0067">ATP-binding</keyword>
<feature type="binding site" evidence="10">
    <location>
        <position position="954"/>
    </location>
    <ligand>
        <name>ATP</name>
        <dbReference type="ChEBI" id="CHEBI:30616"/>
    </ligand>
</feature>
<keyword evidence="7" id="KW-0325">Glycoprotein</keyword>
<keyword evidence="2" id="KW-0812">Transmembrane</keyword>
<dbReference type="PROSITE" id="PS50011">
    <property type="entry name" value="PROTEIN_KINASE_DOM"/>
    <property type="match status" value="1"/>
</dbReference>
<dbReference type="InterPro" id="IPR000719">
    <property type="entry name" value="Prot_kinase_dom"/>
</dbReference>
<evidence type="ECO:0000256" key="3">
    <source>
        <dbReference type="ARBA" id="ARBA00022989"/>
    </source>
</evidence>
<dbReference type="GO" id="GO:0005886">
    <property type="term" value="C:plasma membrane"/>
    <property type="evidence" value="ECO:0007669"/>
    <property type="project" value="TreeGrafter"/>
</dbReference>
<accession>A0A915I050</accession>
<proteinExistence type="predicted"/>
<keyword evidence="10" id="KW-0547">Nucleotide-binding</keyword>
<dbReference type="InterPro" id="IPR003599">
    <property type="entry name" value="Ig_sub"/>
</dbReference>
<dbReference type="InterPro" id="IPR020635">
    <property type="entry name" value="Tyr_kinase_cat_dom"/>
</dbReference>
<dbReference type="GO" id="GO:0009653">
    <property type="term" value="P:anatomical structure morphogenesis"/>
    <property type="evidence" value="ECO:0007669"/>
    <property type="project" value="UniProtKB-ARBA"/>
</dbReference>
<keyword evidence="14" id="KW-1185">Reference proteome</keyword>
<dbReference type="GO" id="GO:0043235">
    <property type="term" value="C:receptor complex"/>
    <property type="evidence" value="ECO:0007669"/>
    <property type="project" value="TreeGrafter"/>
</dbReference>
<evidence type="ECO:0000256" key="11">
    <source>
        <dbReference type="PIRSR" id="PIRSR000615-3"/>
    </source>
</evidence>
<keyword evidence="3" id="KW-1133">Transmembrane helix</keyword>
<feature type="binding site" evidence="11">
    <location>
        <position position="968"/>
    </location>
    <ligand>
        <name>Mg(2+)</name>
        <dbReference type="ChEBI" id="CHEBI:18420"/>
    </ligand>
</feature>
<name>A0A915I050_ROMCU</name>
<evidence type="ECO:0000256" key="8">
    <source>
        <dbReference type="ARBA" id="ARBA00023319"/>
    </source>
</evidence>